<dbReference type="EMBL" id="CM056811">
    <property type="protein sequence ID" value="KAJ8637493.1"/>
    <property type="molecule type" value="Genomic_DNA"/>
</dbReference>
<accession>A0ACC2LVU5</accession>
<comment type="caution">
    <text evidence="1">The sequence shown here is derived from an EMBL/GenBank/DDBJ whole genome shotgun (WGS) entry which is preliminary data.</text>
</comment>
<dbReference type="Proteomes" id="UP001234297">
    <property type="component" value="Chromosome 3"/>
</dbReference>
<reference evidence="1 2" key="1">
    <citation type="journal article" date="2022" name="Hortic Res">
        <title>A haplotype resolved chromosomal level avocado genome allows analysis of novel avocado genes.</title>
        <authorList>
            <person name="Nath O."/>
            <person name="Fletcher S.J."/>
            <person name="Hayward A."/>
            <person name="Shaw L.M."/>
            <person name="Masouleh A.K."/>
            <person name="Furtado A."/>
            <person name="Henry R.J."/>
            <person name="Mitter N."/>
        </authorList>
    </citation>
    <scope>NUCLEOTIDE SEQUENCE [LARGE SCALE GENOMIC DNA]</scope>
    <source>
        <strain evidence="2">cv. Hass</strain>
    </source>
</reference>
<keyword evidence="2" id="KW-1185">Reference proteome</keyword>
<name>A0ACC2LVU5_PERAE</name>
<protein>
    <submittedName>
        <fullName evidence="1">Uncharacterized protein</fullName>
    </submittedName>
</protein>
<sequence length="828" mass="91467">MVWESDLPLDGTEGEAVEGRSKASHGVSRVAGRCVRIPVSHPDWKEWNSTRGEPIEDYRVGPNPLRKPGWDTQHGDSELNVDVPLVFKGEDVCTGLKKGGYLNTIRTSLKYLCPVEHIPPKIEVDLSNLDIGDKVLMSDVIGHPSLKLLSKNENMPVCKIMTRFGFGRISFKVVRHLEKKLSFLSLAGKEEEYHVLSAMPYWKSSDSPSSSSSSDRTTTPSRSTRSLRDLSFLRSHRHHRSLPQPRLTRQRELRHLTDLDIRGVDSHPHPFRSSSVSANSTESLSPSNQDCSAATRAYSAQPLPLPLPNHRAHLRRDRSVDFPAGRPSVGSNLDRGKKALVDSVEHIQGDIRLNVPSRNTSMNNFSSPEVSPQRSSTGYFLPPEHSPQRMSTGCFLPSPYMSYQGLQVWSAPELPATDMIFFSQTSPEKFPDNSGLHSLIGNGPGLKPRNRSGTSSPLHLRMSPECSSQWHGSNGSIAVHPLPLPPGAAVLSQPTFVHQAALKSDVSSMKSQWQKGKLIGSGTFGNVFVATNRETGALCAMKEVYLIPGDPKSLESMQQLEQEIKVLSQLKHQNIVQYYGSEIAEDRFYIYLEYVHPGSISKYIRDHCGSMTESVMVNLGKHVMAGICMTEQGCSFSFESELSGRAAALSLKGSPYWMAPEVMQAMMQNDSGYDLAVDIWSLGCTIIEMFTGKPPWSEFEGAAAMFKVLRNESPPIPETLSAKGKNFLQCCFITNPADRPSATKLLEHPFVKNSHQQEMNGCIQAISRMKLMDTTQATSERSSLMQLYTHDVQGKQSSNGSGVLLVMNVTSIEAKVGPPFWVSSAEMG</sequence>
<proteinExistence type="predicted"/>
<gene>
    <name evidence="1" type="ORF">MRB53_011760</name>
</gene>
<organism evidence="1 2">
    <name type="scientific">Persea americana</name>
    <name type="common">Avocado</name>
    <dbReference type="NCBI Taxonomy" id="3435"/>
    <lineage>
        <taxon>Eukaryota</taxon>
        <taxon>Viridiplantae</taxon>
        <taxon>Streptophyta</taxon>
        <taxon>Embryophyta</taxon>
        <taxon>Tracheophyta</taxon>
        <taxon>Spermatophyta</taxon>
        <taxon>Magnoliopsida</taxon>
        <taxon>Magnoliidae</taxon>
        <taxon>Laurales</taxon>
        <taxon>Lauraceae</taxon>
        <taxon>Persea</taxon>
    </lineage>
</organism>
<evidence type="ECO:0000313" key="2">
    <source>
        <dbReference type="Proteomes" id="UP001234297"/>
    </source>
</evidence>
<evidence type="ECO:0000313" key="1">
    <source>
        <dbReference type="EMBL" id="KAJ8637493.1"/>
    </source>
</evidence>